<dbReference type="InterPro" id="IPR027417">
    <property type="entry name" value="P-loop_NTPase"/>
</dbReference>
<dbReference type="PANTHER" id="PTHR23074">
    <property type="entry name" value="AAA DOMAIN-CONTAINING"/>
    <property type="match status" value="1"/>
</dbReference>
<dbReference type="Pfam" id="PF00004">
    <property type="entry name" value="AAA"/>
    <property type="match status" value="1"/>
</dbReference>
<dbReference type="RefSeq" id="WP_122225547.1">
    <property type="nucleotide sequence ID" value="NZ_MPBG01000007.1"/>
</dbReference>
<dbReference type="GO" id="GO:0005524">
    <property type="term" value="F:ATP binding"/>
    <property type="evidence" value="ECO:0007669"/>
    <property type="project" value="UniProtKB-KW"/>
</dbReference>
<dbReference type="OrthoDB" id="548807at2"/>
<dbReference type="STRING" id="69896.S284_03140"/>
<dbReference type="PANTHER" id="PTHR23074:SF83">
    <property type="entry name" value="VACUOLAR PROTEIN SORTING-ASSOCIATED PROTEIN 4A"/>
    <property type="match status" value="1"/>
</dbReference>
<organism evidence="8 9">
    <name type="scientific">Candidatus Phytoplasma solani</name>
    <dbReference type="NCBI Taxonomy" id="69896"/>
    <lineage>
        <taxon>Bacteria</taxon>
        <taxon>Bacillati</taxon>
        <taxon>Mycoplasmatota</taxon>
        <taxon>Mollicutes</taxon>
        <taxon>Acholeplasmatales</taxon>
        <taxon>Acholeplasmataceae</taxon>
        <taxon>Candidatus Phytoplasma</taxon>
        <taxon>16SrXII (Stolbur group)</taxon>
    </lineage>
</organism>
<dbReference type="InterPro" id="IPR003593">
    <property type="entry name" value="AAA+_ATPase"/>
</dbReference>
<dbReference type="CDD" id="cd19481">
    <property type="entry name" value="RecA-like_protease"/>
    <property type="match status" value="1"/>
</dbReference>
<keyword evidence="6" id="KW-1133">Transmembrane helix</keyword>
<accession>A0A421NV01</accession>
<dbReference type="PROSITE" id="PS00674">
    <property type="entry name" value="AAA"/>
    <property type="match status" value="1"/>
</dbReference>
<reference evidence="9" key="1">
    <citation type="submission" date="2016-11" db="EMBL/GenBank/DDBJ databases">
        <title>Genome sequence of Candidatus Phytoplasma solani strain SA-1.</title>
        <authorList>
            <person name="Haryono M."/>
            <person name="Samarzija I."/>
            <person name="Seruga Music M."/>
            <person name="Hogenhout S."/>
            <person name="Kuo C.-H."/>
        </authorList>
    </citation>
    <scope>NUCLEOTIDE SEQUENCE [LARGE SCALE GENOMIC DNA]</scope>
    <source>
        <strain evidence="9">SA-1</strain>
    </source>
</reference>
<keyword evidence="9" id="KW-1185">Reference proteome</keyword>
<comment type="similarity">
    <text evidence="3">Belongs to the AAA ATPase family.</text>
</comment>
<dbReference type="PRINTS" id="PR00819">
    <property type="entry name" value="CBXCFQXSUPER"/>
</dbReference>
<dbReference type="GO" id="GO:0016887">
    <property type="term" value="F:ATP hydrolysis activity"/>
    <property type="evidence" value="ECO:0007669"/>
    <property type="project" value="InterPro"/>
</dbReference>
<protein>
    <recommendedName>
        <fullName evidence="7">AAA+ ATPase domain-containing protein</fullName>
    </recommendedName>
</protein>
<feature type="region of interest" description="Disordered" evidence="5">
    <location>
        <begin position="153"/>
        <end position="192"/>
    </location>
</feature>
<feature type="coiled-coil region" evidence="4">
    <location>
        <begin position="108"/>
        <end position="135"/>
    </location>
</feature>
<feature type="domain" description="AAA+ ATPase" evidence="7">
    <location>
        <begin position="249"/>
        <end position="394"/>
    </location>
</feature>
<feature type="compositionally biased region" description="Basic and acidic residues" evidence="5">
    <location>
        <begin position="10"/>
        <end position="36"/>
    </location>
</feature>
<feature type="transmembrane region" description="Helical" evidence="6">
    <location>
        <begin position="78"/>
        <end position="101"/>
    </location>
</feature>
<evidence type="ECO:0000313" key="9">
    <source>
        <dbReference type="Proteomes" id="UP000283896"/>
    </source>
</evidence>
<evidence type="ECO:0000256" key="5">
    <source>
        <dbReference type="SAM" id="MobiDB-lite"/>
    </source>
</evidence>
<sequence>MRNKSTKKTTKLEETKTPKEEKTTKSTKLVDKPKEKTAVKDKPVTITETTTVTTITKPFSQINTVLAASQKPKGNNNVFLFLVFLFLLVFGSLLLTLYAYMSIGKQIKENKLQSNDQLEEQIKDLENSVKGIKDLEIPEEDIKKIIKETIKENKSTESVNSTDKNDDDQNKQPQMNDVPTPDSQSQQESKVQEENLLISEQFGFKEQSYKNFPNFKDLVGLTQAKENVKPFLNYIKYPEVYDNRGKVGLPTGMMMYGTPGCGKTVFAGSVAQEAKMNLIEVQAADFSQKYVGDGPQMVKELFAFAREVAKRRGGVILFIDECENVFLSPEGINNGSDINNVVNQFKVELEPRQDEKGPQPRIFVMGATNNFSKIDEAIMSRFTLKLELMPGNLEEREQQLKFIVESNKHPITKEAKQYLLKTINKALDNLPPPRGENNNTKHYKKAYRVLSKLVETANNISIGRNINALNDLEERKKRGDNSVTELKCNLPNHETDYQNNEKFKSHNKGQISLSKDDLVKTLENCCACEAIDIVDLMQAYRDIIDPSLETLKSVDPNWDTNFSALKQRKKD</sequence>
<dbReference type="AlphaFoldDB" id="A0A421NV01"/>
<dbReference type="EMBL" id="MPBG01000007">
    <property type="protein sequence ID" value="RMI87861.1"/>
    <property type="molecule type" value="Genomic_DNA"/>
</dbReference>
<keyword evidence="1 3" id="KW-0547">Nucleotide-binding</keyword>
<dbReference type="Gene3D" id="3.40.50.300">
    <property type="entry name" value="P-loop containing nucleotide triphosphate hydrolases"/>
    <property type="match status" value="1"/>
</dbReference>
<name>A0A421NV01_9MOLU</name>
<evidence type="ECO:0000256" key="3">
    <source>
        <dbReference type="RuleBase" id="RU003651"/>
    </source>
</evidence>
<gene>
    <name evidence="8" type="ORF">PSSA1_v1c4820</name>
</gene>
<dbReference type="InterPro" id="IPR003959">
    <property type="entry name" value="ATPase_AAA_core"/>
</dbReference>
<dbReference type="InterPro" id="IPR000641">
    <property type="entry name" value="CbxX/CfxQ"/>
</dbReference>
<keyword evidence="6" id="KW-0812">Transmembrane</keyword>
<dbReference type="InterPro" id="IPR003960">
    <property type="entry name" value="ATPase_AAA_CS"/>
</dbReference>
<dbReference type="SMART" id="SM00382">
    <property type="entry name" value="AAA"/>
    <property type="match status" value="1"/>
</dbReference>
<proteinExistence type="inferred from homology"/>
<evidence type="ECO:0000313" key="8">
    <source>
        <dbReference type="EMBL" id="RMI87861.1"/>
    </source>
</evidence>
<evidence type="ECO:0000256" key="1">
    <source>
        <dbReference type="ARBA" id="ARBA00022741"/>
    </source>
</evidence>
<keyword evidence="6" id="KW-0472">Membrane</keyword>
<dbReference type="InterPro" id="IPR050304">
    <property type="entry name" value="MT-severing_AAA_ATPase"/>
</dbReference>
<evidence type="ECO:0000256" key="4">
    <source>
        <dbReference type="SAM" id="Coils"/>
    </source>
</evidence>
<dbReference type="SUPFAM" id="SSF52540">
    <property type="entry name" value="P-loop containing nucleoside triphosphate hydrolases"/>
    <property type="match status" value="1"/>
</dbReference>
<feature type="compositionally biased region" description="Low complexity" evidence="5">
    <location>
        <begin position="171"/>
        <end position="189"/>
    </location>
</feature>
<evidence type="ECO:0000256" key="2">
    <source>
        <dbReference type="ARBA" id="ARBA00022840"/>
    </source>
</evidence>
<keyword evidence="2 3" id="KW-0067">ATP-binding</keyword>
<dbReference type="Proteomes" id="UP000283896">
    <property type="component" value="Unassembled WGS sequence"/>
</dbReference>
<evidence type="ECO:0000259" key="7">
    <source>
        <dbReference type="SMART" id="SM00382"/>
    </source>
</evidence>
<comment type="caution">
    <text evidence="8">The sequence shown here is derived from an EMBL/GenBank/DDBJ whole genome shotgun (WGS) entry which is preliminary data.</text>
</comment>
<evidence type="ECO:0000256" key="6">
    <source>
        <dbReference type="SAM" id="Phobius"/>
    </source>
</evidence>
<feature type="region of interest" description="Disordered" evidence="5">
    <location>
        <begin position="1"/>
        <end position="36"/>
    </location>
</feature>
<keyword evidence="4" id="KW-0175">Coiled coil</keyword>